<dbReference type="InterPro" id="IPR015943">
    <property type="entry name" value="WD40/YVTN_repeat-like_dom_sf"/>
</dbReference>
<dbReference type="Proteomes" id="UP001489004">
    <property type="component" value="Unassembled WGS sequence"/>
</dbReference>
<dbReference type="InterPro" id="IPR036322">
    <property type="entry name" value="WD40_repeat_dom_sf"/>
</dbReference>
<dbReference type="Pfam" id="PF00400">
    <property type="entry name" value="WD40"/>
    <property type="match status" value="1"/>
</dbReference>
<comment type="caution">
    <text evidence="4">The sequence shown here is derived from an EMBL/GenBank/DDBJ whole genome shotgun (WGS) entry which is preliminary data.</text>
</comment>
<name>A0AAW1QC13_9CHLO</name>
<organism evidence="4 5">
    <name type="scientific">[Myrmecia] bisecta</name>
    <dbReference type="NCBI Taxonomy" id="41462"/>
    <lineage>
        <taxon>Eukaryota</taxon>
        <taxon>Viridiplantae</taxon>
        <taxon>Chlorophyta</taxon>
        <taxon>core chlorophytes</taxon>
        <taxon>Trebouxiophyceae</taxon>
        <taxon>Trebouxiales</taxon>
        <taxon>Trebouxiaceae</taxon>
        <taxon>Myrmecia</taxon>
    </lineage>
</organism>
<reference evidence="4 5" key="1">
    <citation type="journal article" date="2024" name="Nat. Commun.">
        <title>Phylogenomics reveals the evolutionary origins of lichenization in chlorophyte algae.</title>
        <authorList>
            <person name="Puginier C."/>
            <person name="Libourel C."/>
            <person name="Otte J."/>
            <person name="Skaloud P."/>
            <person name="Haon M."/>
            <person name="Grisel S."/>
            <person name="Petersen M."/>
            <person name="Berrin J.G."/>
            <person name="Delaux P.M."/>
            <person name="Dal Grande F."/>
            <person name="Keller J."/>
        </authorList>
    </citation>
    <scope>NUCLEOTIDE SEQUENCE [LARGE SCALE GENOMIC DNA]</scope>
    <source>
        <strain evidence="4 5">SAG 2043</strain>
    </source>
</reference>
<evidence type="ECO:0000256" key="2">
    <source>
        <dbReference type="ARBA" id="ARBA00022737"/>
    </source>
</evidence>
<dbReference type="SUPFAM" id="SSF50978">
    <property type="entry name" value="WD40 repeat-like"/>
    <property type="match status" value="1"/>
</dbReference>
<dbReference type="SMART" id="SM00320">
    <property type="entry name" value="WD40"/>
    <property type="match status" value="5"/>
</dbReference>
<dbReference type="PROSITE" id="PS50082">
    <property type="entry name" value="WD_REPEATS_2"/>
    <property type="match status" value="1"/>
</dbReference>
<evidence type="ECO:0008006" key="6">
    <source>
        <dbReference type="Google" id="ProtNLM"/>
    </source>
</evidence>
<evidence type="ECO:0000256" key="1">
    <source>
        <dbReference type="ARBA" id="ARBA00022574"/>
    </source>
</evidence>
<evidence type="ECO:0000256" key="3">
    <source>
        <dbReference type="PROSITE-ProRule" id="PRU00221"/>
    </source>
</evidence>
<evidence type="ECO:0000313" key="5">
    <source>
        <dbReference type="Proteomes" id="UP001489004"/>
    </source>
</evidence>
<protein>
    <recommendedName>
        <fullName evidence="6">WD repeat-containing protein 92</fullName>
    </recommendedName>
</protein>
<sequence>MIDAQSRPQILEHLSKSLTVTIYDVKWIPSSARFVALGTFPRNTGCLQVWELQGAELKMTKEVERPASFKCGTFGASGLLDRQLATGNFNGQLQLWDLERTEQPTFSAQAHASIINQVDGCGGQSKGYGPPELVTCGRDGCVRVWDVRQEEAPVAAFEPGKTDKARDCWCVAFGNSYNDEERCVVAGYDNGDIKLFDLRTNRVRWEGNVKNGVCGVQFDRKDIEMNKFVATCLESQFHSFDARTQHPKEGFASVVEKVAVGSTLWSVQHLPQNRDVCAVTAGDGSVNLFKYHYPDQRKLKDGSGKEKGVAGTLELLANKNLSTQPISGFDWSADKEGLFVCAAFDQCVRVGLVTKLHKI</sequence>
<keyword evidence="1 3" id="KW-0853">WD repeat</keyword>
<dbReference type="EMBL" id="JALJOR010000004">
    <property type="protein sequence ID" value="KAK9818367.1"/>
    <property type="molecule type" value="Genomic_DNA"/>
</dbReference>
<accession>A0AAW1QC13</accession>
<keyword evidence="2" id="KW-0677">Repeat</keyword>
<proteinExistence type="predicted"/>
<feature type="repeat" description="WD" evidence="3">
    <location>
        <begin position="133"/>
        <end position="155"/>
    </location>
</feature>
<dbReference type="InterPro" id="IPR001680">
    <property type="entry name" value="WD40_rpt"/>
</dbReference>
<gene>
    <name evidence="4" type="ORF">WJX72_011381</name>
</gene>
<keyword evidence="5" id="KW-1185">Reference proteome</keyword>
<dbReference type="AlphaFoldDB" id="A0AAW1QC13"/>
<evidence type="ECO:0000313" key="4">
    <source>
        <dbReference type="EMBL" id="KAK9818367.1"/>
    </source>
</evidence>
<dbReference type="PANTHER" id="PTHR10971">
    <property type="entry name" value="MRNA EXPORT FACTOR AND BUB3"/>
    <property type="match status" value="1"/>
</dbReference>
<dbReference type="Gene3D" id="2.130.10.10">
    <property type="entry name" value="YVTN repeat-like/Quinoprotein amine dehydrogenase"/>
    <property type="match status" value="1"/>
</dbReference>